<evidence type="ECO:0000313" key="1">
    <source>
        <dbReference type="EMBL" id="CAB4121789.1"/>
    </source>
</evidence>
<accession>A0A6J5KNM6</accession>
<gene>
    <name evidence="1" type="ORF">UFOVP20_7</name>
</gene>
<protein>
    <submittedName>
        <fullName evidence="1">Uncharacterized protein</fullName>
    </submittedName>
</protein>
<name>A0A6J5KNM6_9CAUD</name>
<dbReference type="EMBL" id="LR796156">
    <property type="protein sequence ID" value="CAB4121789.1"/>
    <property type="molecule type" value="Genomic_DNA"/>
</dbReference>
<proteinExistence type="predicted"/>
<sequence length="49" mass="5537">MNKLLEAFIANPTEQNRAKLQAYLNKHMMAVCMATPEQQNILKSNGFKG</sequence>
<reference evidence="1" key="1">
    <citation type="submission" date="2020-04" db="EMBL/GenBank/DDBJ databases">
        <authorList>
            <person name="Chiriac C."/>
            <person name="Salcher M."/>
            <person name="Ghai R."/>
            <person name="Kavagutti S V."/>
        </authorList>
    </citation>
    <scope>NUCLEOTIDE SEQUENCE</scope>
</reference>
<organism evidence="1">
    <name type="scientific">uncultured Caudovirales phage</name>
    <dbReference type="NCBI Taxonomy" id="2100421"/>
    <lineage>
        <taxon>Viruses</taxon>
        <taxon>Duplodnaviria</taxon>
        <taxon>Heunggongvirae</taxon>
        <taxon>Uroviricota</taxon>
        <taxon>Caudoviricetes</taxon>
        <taxon>Peduoviridae</taxon>
        <taxon>Maltschvirus</taxon>
        <taxon>Maltschvirus maltsch</taxon>
    </lineage>
</organism>